<dbReference type="Gene3D" id="1.20.120.160">
    <property type="entry name" value="HPT domain"/>
    <property type="match status" value="1"/>
</dbReference>
<evidence type="ECO:0000259" key="9">
    <source>
        <dbReference type="PROSITE" id="PS50109"/>
    </source>
</evidence>
<dbReference type="Gene3D" id="3.30.565.10">
    <property type="entry name" value="Histidine kinase-like ATPase, C-terminal domain"/>
    <property type="match status" value="1"/>
</dbReference>
<reference evidence="14" key="1">
    <citation type="submission" date="2015-10" db="EMBL/GenBank/DDBJ databases">
        <authorList>
            <person name="Gilbert D.G."/>
        </authorList>
    </citation>
    <scope>NUCLEOTIDE SEQUENCE</scope>
</reference>
<dbReference type="SMART" id="SM00091">
    <property type="entry name" value="PAS"/>
    <property type="match status" value="3"/>
</dbReference>
<keyword evidence="7" id="KW-0067">ATP-binding</keyword>
<dbReference type="GO" id="GO:0000155">
    <property type="term" value="F:phosphorelay sensor kinase activity"/>
    <property type="evidence" value="ECO:0007669"/>
    <property type="project" value="InterPro"/>
</dbReference>
<dbReference type="CDD" id="cd00088">
    <property type="entry name" value="HPT"/>
    <property type="match status" value="1"/>
</dbReference>
<dbReference type="SUPFAM" id="SSF47384">
    <property type="entry name" value="Homodimeric domain of signal transducing histidine kinase"/>
    <property type="match status" value="1"/>
</dbReference>
<dbReference type="InterPro" id="IPR003018">
    <property type="entry name" value="GAF"/>
</dbReference>
<evidence type="ECO:0000256" key="4">
    <source>
        <dbReference type="ARBA" id="ARBA00022679"/>
    </source>
</evidence>
<dbReference type="InterPro" id="IPR003594">
    <property type="entry name" value="HATPase_dom"/>
</dbReference>
<dbReference type="Gene3D" id="1.10.287.130">
    <property type="match status" value="1"/>
</dbReference>
<dbReference type="CDD" id="cd16922">
    <property type="entry name" value="HATPase_EvgS-ArcB-TorS-like"/>
    <property type="match status" value="1"/>
</dbReference>
<comment type="catalytic activity">
    <reaction evidence="1">
        <text>ATP + protein L-histidine = ADP + protein N-phospho-L-histidine.</text>
        <dbReference type="EC" id="2.7.13.3"/>
    </reaction>
</comment>
<dbReference type="Pfam" id="PF08447">
    <property type="entry name" value="PAS_3"/>
    <property type="match status" value="1"/>
</dbReference>
<dbReference type="PROSITE" id="PS50894">
    <property type="entry name" value="HPT"/>
    <property type="match status" value="1"/>
</dbReference>
<dbReference type="InterPro" id="IPR029016">
    <property type="entry name" value="GAF-like_dom_sf"/>
</dbReference>
<dbReference type="InterPro" id="IPR036641">
    <property type="entry name" value="HPT_dom_sf"/>
</dbReference>
<dbReference type="GO" id="GO:0005524">
    <property type="term" value="F:ATP binding"/>
    <property type="evidence" value="ECO:0007669"/>
    <property type="project" value="UniProtKB-KW"/>
</dbReference>
<feature type="domain" description="Response regulatory" evidence="10">
    <location>
        <begin position="961"/>
        <end position="1083"/>
    </location>
</feature>
<evidence type="ECO:0000259" key="12">
    <source>
        <dbReference type="PROSITE" id="PS50113"/>
    </source>
</evidence>
<dbReference type="InterPro" id="IPR036890">
    <property type="entry name" value="HATPase_C_sf"/>
</dbReference>
<dbReference type="SMART" id="SM00065">
    <property type="entry name" value="GAF"/>
    <property type="match status" value="1"/>
</dbReference>
<dbReference type="PROSITE" id="PS50109">
    <property type="entry name" value="HIS_KIN"/>
    <property type="match status" value="1"/>
</dbReference>
<dbReference type="EC" id="2.7.13.3" evidence="2"/>
<gene>
    <name evidence="14" type="ORF">MGWOODY_Tha2877</name>
</gene>
<keyword evidence="8" id="KW-0902">Two-component regulatory system</keyword>
<dbReference type="PRINTS" id="PR00344">
    <property type="entry name" value="BCTRLSENSOR"/>
</dbReference>
<dbReference type="PROSITE" id="PS50113">
    <property type="entry name" value="PAC"/>
    <property type="match status" value="2"/>
</dbReference>
<dbReference type="PANTHER" id="PTHR45339">
    <property type="entry name" value="HYBRID SIGNAL TRANSDUCTION HISTIDINE KINASE J"/>
    <property type="match status" value="1"/>
</dbReference>
<keyword evidence="5" id="KW-0547">Nucleotide-binding</keyword>
<dbReference type="SMART" id="SM00086">
    <property type="entry name" value="PAC"/>
    <property type="match status" value="2"/>
</dbReference>
<dbReference type="EMBL" id="CZQC01000071">
    <property type="protein sequence ID" value="CUS42801.1"/>
    <property type="molecule type" value="Genomic_DNA"/>
</dbReference>
<dbReference type="InterPro" id="IPR001789">
    <property type="entry name" value="Sig_transdc_resp-reg_receiver"/>
</dbReference>
<dbReference type="SMART" id="SM00448">
    <property type="entry name" value="REC"/>
    <property type="match status" value="2"/>
</dbReference>
<evidence type="ECO:0000256" key="2">
    <source>
        <dbReference type="ARBA" id="ARBA00012438"/>
    </source>
</evidence>
<evidence type="ECO:0000256" key="3">
    <source>
        <dbReference type="ARBA" id="ARBA00022553"/>
    </source>
</evidence>
<dbReference type="CDD" id="cd00130">
    <property type="entry name" value="PAS"/>
    <property type="match status" value="1"/>
</dbReference>
<evidence type="ECO:0000259" key="13">
    <source>
        <dbReference type="PROSITE" id="PS50894"/>
    </source>
</evidence>
<dbReference type="SUPFAM" id="SSF55874">
    <property type="entry name" value="ATPase domain of HSP90 chaperone/DNA topoisomerase II/histidine kinase"/>
    <property type="match status" value="1"/>
</dbReference>
<protein>
    <recommendedName>
        <fullName evidence="2">histidine kinase</fullName>
        <ecNumber evidence="2">2.7.13.3</ecNumber>
    </recommendedName>
</protein>
<dbReference type="Pfam" id="PF00512">
    <property type="entry name" value="HisKA"/>
    <property type="match status" value="1"/>
</dbReference>
<evidence type="ECO:0000259" key="11">
    <source>
        <dbReference type="PROSITE" id="PS50112"/>
    </source>
</evidence>
<dbReference type="CDD" id="cd00082">
    <property type="entry name" value="HisKA"/>
    <property type="match status" value="1"/>
</dbReference>
<dbReference type="InterPro" id="IPR011006">
    <property type="entry name" value="CheY-like_superfamily"/>
</dbReference>
<dbReference type="SMART" id="SM00387">
    <property type="entry name" value="HATPase_c"/>
    <property type="match status" value="1"/>
</dbReference>
<dbReference type="InterPro" id="IPR036097">
    <property type="entry name" value="HisK_dim/P_sf"/>
</dbReference>
<evidence type="ECO:0000313" key="14">
    <source>
        <dbReference type="EMBL" id="CUS42801.1"/>
    </source>
</evidence>
<dbReference type="FunFam" id="1.10.287.130:FF:000002">
    <property type="entry name" value="Two-component osmosensing histidine kinase"/>
    <property type="match status" value="1"/>
</dbReference>
<dbReference type="SMART" id="SM00388">
    <property type="entry name" value="HisKA"/>
    <property type="match status" value="1"/>
</dbReference>
<feature type="domain" description="HPt" evidence="13">
    <location>
        <begin position="1127"/>
        <end position="1216"/>
    </location>
</feature>
<keyword evidence="3" id="KW-0597">Phosphoprotein</keyword>
<dbReference type="InterPro" id="IPR000014">
    <property type="entry name" value="PAS"/>
</dbReference>
<dbReference type="PANTHER" id="PTHR45339:SF5">
    <property type="entry name" value="HISTIDINE KINASE"/>
    <property type="match status" value="1"/>
</dbReference>
<dbReference type="Pfam" id="PF02518">
    <property type="entry name" value="HATPase_c"/>
    <property type="match status" value="1"/>
</dbReference>
<sequence>MATIQTPAQGKVNPSEETLHQLQQQKFALDQHAIVATTDIHGTIKHVNDKFCDISGYSREELIGQNHRLLRSGIHDLDFFRTMFISLKRDGIWHGEICNRRKDGALYWVDTTIIALRDSENKLQGYIAIRTDVTDQRTTLEAVRRLHEITADRSTVLKTKINEILELGRSIFNLPIAIISHIEDPIYTVDYTITPNNEITPGDEFELGSTYCTHTLAANGPLAYHNAGNSNIKDHPFYQGFGLESYIGAPVIVNNVRYGTINFSGPEARQRPFSDNDLSLIQLFSKWIGDEFSRHESDLELSRQQNLLNAMSQQARIGAWEVDIVTNELYWSPMTKEIHEVSNEFVPDMETSLSFYKPGKNRERIANTVQRAISDGEPWTEELEIITAKGAALWVVARGEAEFENGKCVRLFGSFQDVSDKKRAEQENLETLALLESTLESTDNGILVVNNQGEIERFNQQFSTIWSLPIREELNKSKEIFRQVMLKIDGNSIAKHHIDFQSNSTEGTFDIAQTLDGRTIEISSLPMSIHHIPRGRVWNFRDITEQKLAETALVEAKAEAEAAAKSKSEFLASMSHEIRTPMNGVLGMLGLLKNTPLNETQAHRLHVAQSSARSLLALIDDILDFSKIEAKKLELENIEFNLRTMLGEFTEGMAPMAQEKGLELILDVVDLCDDFIVSDSGRIRQILTNLVGNAIKFTDAGEVVIRVSLTTSNANQWQLSIDVKDTGIGIDKQKQSNLFEAFSQVDSSTTRKFGGTGLGLAIVKNLCHLMDGDIRLNSAANEGSRFVASVKVNKCATTRLPEIPSDCKERNILVVDDNNSNRKILVAQLRQWGCTVVECTSGLQALATCQQQLDDELPLFDTAIIDMDMPGMDGVRLCNHIRKIPILGTMKLALVSTMKLDVNDHNMDHKVFDINTTKPTTTDSLLTLLRHTSPYLSKQELTAERGINNATIDHIRFNGERVLLVEDNTVNQLVASEILLEIGLQVDIAEHGKIAIEMLSKPSTSPYQLILMDCQMPVMDGYEATREIRQGNSTLHIKDIPIIAMTAHAMESDRNKCLNSGMNDYLSKPVDPRKLIEKICLWIQPMTKGQIVKTKKNQLTTNSETIQGSRDVKIWDKRGALDRVLNNESLLNRLVDLFCQDQPIRMREIRTAINNHDLITLINTAHTLKGVAGNLSANQLQQIAAKMEKAARLEQKEELPQLWEELEIASKQFLALFIKKPSDSPVISATKTDTLKNTEAILPILADLEEKLEQDDYVSPDSLNPLRLPLCNSELEGLCQQLTNEILQFDTSAAQATLKGLNSKLKNFGLND</sequence>
<dbReference type="Pfam" id="PF13426">
    <property type="entry name" value="PAS_9"/>
    <property type="match status" value="1"/>
</dbReference>
<dbReference type="PROSITE" id="PS50112">
    <property type="entry name" value="PAS"/>
    <property type="match status" value="1"/>
</dbReference>
<dbReference type="Gene3D" id="3.30.450.40">
    <property type="match status" value="1"/>
</dbReference>
<feature type="domain" description="PAC" evidence="12">
    <location>
        <begin position="379"/>
        <end position="430"/>
    </location>
</feature>
<dbReference type="SUPFAM" id="SSF47226">
    <property type="entry name" value="Histidine-containing phosphotransfer domain, HPT domain"/>
    <property type="match status" value="1"/>
</dbReference>
<dbReference type="Pfam" id="PF01627">
    <property type="entry name" value="Hpt"/>
    <property type="match status" value="1"/>
</dbReference>
<dbReference type="SUPFAM" id="SSF55781">
    <property type="entry name" value="GAF domain-like"/>
    <property type="match status" value="1"/>
</dbReference>
<evidence type="ECO:0000256" key="6">
    <source>
        <dbReference type="ARBA" id="ARBA00022777"/>
    </source>
</evidence>
<feature type="domain" description="Response regulatory" evidence="10">
    <location>
        <begin position="811"/>
        <end position="933"/>
    </location>
</feature>
<dbReference type="Pfam" id="PF00072">
    <property type="entry name" value="Response_reg"/>
    <property type="match status" value="2"/>
</dbReference>
<evidence type="ECO:0000256" key="7">
    <source>
        <dbReference type="ARBA" id="ARBA00022840"/>
    </source>
</evidence>
<dbReference type="CDD" id="cd00156">
    <property type="entry name" value="REC"/>
    <property type="match status" value="1"/>
</dbReference>
<proteinExistence type="predicted"/>
<dbReference type="InterPro" id="IPR008207">
    <property type="entry name" value="Sig_transdc_His_kin_Hpt_dom"/>
</dbReference>
<accession>A0A160TFA2</accession>
<feature type="domain" description="PAC" evidence="12">
    <location>
        <begin position="93"/>
        <end position="145"/>
    </location>
</feature>
<evidence type="ECO:0000259" key="10">
    <source>
        <dbReference type="PROSITE" id="PS50110"/>
    </source>
</evidence>
<dbReference type="InterPro" id="IPR013655">
    <property type="entry name" value="PAS_fold_3"/>
</dbReference>
<dbReference type="SUPFAM" id="SSF52172">
    <property type="entry name" value="CheY-like"/>
    <property type="match status" value="2"/>
</dbReference>
<dbReference type="SMART" id="SM00073">
    <property type="entry name" value="HPT"/>
    <property type="match status" value="1"/>
</dbReference>
<dbReference type="PROSITE" id="PS50110">
    <property type="entry name" value="RESPONSE_REGULATORY"/>
    <property type="match status" value="2"/>
</dbReference>
<dbReference type="InterPro" id="IPR005467">
    <property type="entry name" value="His_kinase_dom"/>
</dbReference>
<dbReference type="Gene3D" id="3.40.50.2300">
    <property type="match status" value="2"/>
</dbReference>
<dbReference type="GO" id="GO:0005886">
    <property type="term" value="C:plasma membrane"/>
    <property type="evidence" value="ECO:0007669"/>
    <property type="project" value="UniProtKB-SubCell"/>
</dbReference>
<dbReference type="InterPro" id="IPR000700">
    <property type="entry name" value="PAS-assoc_C"/>
</dbReference>
<feature type="domain" description="Histidine kinase" evidence="9">
    <location>
        <begin position="573"/>
        <end position="794"/>
    </location>
</feature>
<dbReference type="NCBIfam" id="TIGR00229">
    <property type="entry name" value="sensory_box"/>
    <property type="match status" value="2"/>
</dbReference>
<organism evidence="14">
    <name type="scientific">hydrothermal vent metagenome</name>
    <dbReference type="NCBI Taxonomy" id="652676"/>
    <lineage>
        <taxon>unclassified sequences</taxon>
        <taxon>metagenomes</taxon>
        <taxon>ecological metagenomes</taxon>
    </lineage>
</organism>
<name>A0A160TFA2_9ZZZZ</name>
<feature type="domain" description="PAS" evidence="11">
    <location>
        <begin position="15"/>
        <end position="66"/>
    </location>
</feature>
<evidence type="ECO:0000256" key="5">
    <source>
        <dbReference type="ARBA" id="ARBA00022741"/>
    </source>
</evidence>
<dbReference type="Gene3D" id="3.30.450.20">
    <property type="entry name" value="PAS domain"/>
    <property type="match status" value="3"/>
</dbReference>
<dbReference type="InterPro" id="IPR001610">
    <property type="entry name" value="PAC"/>
</dbReference>
<dbReference type="SUPFAM" id="SSF55785">
    <property type="entry name" value="PYP-like sensor domain (PAS domain)"/>
    <property type="match status" value="3"/>
</dbReference>
<dbReference type="Pfam" id="PF13188">
    <property type="entry name" value="PAS_8"/>
    <property type="match status" value="1"/>
</dbReference>
<dbReference type="InterPro" id="IPR003661">
    <property type="entry name" value="HisK_dim/P_dom"/>
</dbReference>
<evidence type="ECO:0000256" key="1">
    <source>
        <dbReference type="ARBA" id="ARBA00000085"/>
    </source>
</evidence>
<dbReference type="FunFam" id="3.30.565.10:FF:000010">
    <property type="entry name" value="Sensor histidine kinase RcsC"/>
    <property type="match status" value="1"/>
</dbReference>
<dbReference type="CDD" id="cd17546">
    <property type="entry name" value="REC_hyHK_CKI1_RcsC-like"/>
    <property type="match status" value="1"/>
</dbReference>
<keyword evidence="4" id="KW-0808">Transferase</keyword>
<evidence type="ECO:0000256" key="8">
    <source>
        <dbReference type="ARBA" id="ARBA00023012"/>
    </source>
</evidence>
<dbReference type="InterPro" id="IPR004358">
    <property type="entry name" value="Sig_transdc_His_kin-like_C"/>
</dbReference>
<keyword evidence="6 14" id="KW-0418">Kinase</keyword>
<dbReference type="InterPro" id="IPR035965">
    <property type="entry name" value="PAS-like_dom_sf"/>
</dbReference>
<dbReference type="Pfam" id="PF01590">
    <property type="entry name" value="GAF"/>
    <property type="match status" value="1"/>
</dbReference>